<evidence type="ECO:0000313" key="2">
    <source>
        <dbReference type="Proteomes" id="UP000789920"/>
    </source>
</evidence>
<comment type="caution">
    <text evidence="1">The sequence shown here is derived from an EMBL/GenBank/DDBJ whole genome shotgun (WGS) entry which is preliminary data.</text>
</comment>
<evidence type="ECO:0000313" key="1">
    <source>
        <dbReference type="EMBL" id="CAG8785772.1"/>
    </source>
</evidence>
<feature type="non-terminal residue" evidence="1">
    <location>
        <position position="96"/>
    </location>
</feature>
<keyword evidence="2" id="KW-1185">Reference proteome</keyword>
<reference evidence="1" key="1">
    <citation type="submission" date="2021-06" db="EMBL/GenBank/DDBJ databases">
        <authorList>
            <person name="Kallberg Y."/>
            <person name="Tangrot J."/>
            <person name="Rosling A."/>
        </authorList>
    </citation>
    <scope>NUCLEOTIDE SEQUENCE</scope>
    <source>
        <strain evidence="1">MA461A</strain>
    </source>
</reference>
<name>A0ACA9RBQ5_9GLOM</name>
<proteinExistence type="predicted"/>
<sequence>MQTSTIKDRVKVAFEQTYIKFFEYSSFDIIKVIGKGGFGTVFSAYSRDTEKTVALKSLYADCFYESSIDDVFVREVKNITKINYHDNIIRFFGITQ</sequence>
<protein>
    <submittedName>
        <fullName evidence="1">1265_t:CDS:1</fullName>
    </submittedName>
</protein>
<dbReference type="EMBL" id="CAJVQC010048131">
    <property type="protein sequence ID" value="CAG8785772.1"/>
    <property type="molecule type" value="Genomic_DNA"/>
</dbReference>
<organism evidence="1 2">
    <name type="scientific">Racocetra persica</name>
    <dbReference type="NCBI Taxonomy" id="160502"/>
    <lineage>
        <taxon>Eukaryota</taxon>
        <taxon>Fungi</taxon>
        <taxon>Fungi incertae sedis</taxon>
        <taxon>Mucoromycota</taxon>
        <taxon>Glomeromycotina</taxon>
        <taxon>Glomeromycetes</taxon>
        <taxon>Diversisporales</taxon>
        <taxon>Gigasporaceae</taxon>
        <taxon>Racocetra</taxon>
    </lineage>
</organism>
<gene>
    <name evidence="1" type="ORF">RPERSI_LOCUS18274</name>
</gene>
<dbReference type="Proteomes" id="UP000789920">
    <property type="component" value="Unassembled WGS sequence"/>
</dbReference>
<accession>A0ACA9RBQ5</accession>